<name>A0A316AJW6_9BACT</name>
<dbReference type="InterPro" id="IPR054460">
    <property type="entry name" value="DUF5018-rel"/>
</dbReference>
<evidence type="ECO:0000313" key="3">
    <source>
        <dbReference type="EMBL" id="PWJ57956.1"/>
    </source>
</evidence>
<keyword evidence="1" id="KW-0732">Signal</keyword>
<reference evidence="3 4" key="1">
    <citation type="submission" date="2018-03" db="EMBL/GenBank/DDBJ databases">
        <title>Genomic Encyclopedia of Archaeal and Bacterial Type Strains, Phase II (KMG-II): from individual species to whole genera.</title>
        <authorList>
            <person name="Goeker M."/>
        </authorList>
    </citation>
    <scope>NUCLEOTIDE SEQUENCE [LARGE SCALE GENOMIC DNA]</scope>
    <source>
        <strain evidence="3 4">DSM 100346</strain>
    </source>
</reference>
<dbReference type="EMBL" id="QGDT01000005">
    <property type="protein sequence ID" value="PWJ57956.1"/>
    <property type="molecule type" value="Genomic_DNA"/>
</dbReference>
<dbReference type="Gene3D" id="2.60.40.4120">
    <property type="match status" value="1"/>
</dbReference>
<dbReference type="OrthoDB" id="760804at2"/>
<feature type="signal peptide" evidence="1">
    <location>
        <begin position="1"/>
        <end position="23"/>
    </location>
</feature>
<gene>
    <name evidence="3" type="ORF">CLV98_105136</name>
</gene>
<accession>A0A316AJW6</accession>
<dbReference type="Proteomes" id="UP000245880">
    <property type="component" value="Unassembled WGS sequence"/>
</dbReference>
<dbReference type="RefSeq" id="WP_146202269.1">
    <property type="nucleotide sequence ID" value="NZ_QGDT01000005.1"/>
</dbReference>
<evidence type="ECO:0000259" key="2">
    <source>
        <dbReference type="Pfam" id="PF22243"/>
    </source>
</evidence>
<evidence type="ECO:0000256" key="1">
    <source>
        <dbReference type="SAM" id="SignalP"/>
    </source>
</evidence>
<evidence type="ECO:0000313" key="4">
    <source>
        <dbReference type="Proteomes" id="UP000245880"/>
    </source>
</evidence>
<dbReference type="PROSITE" id="PS51257">
    <property type="entry name" value="PROKAR_LIPOPROTEIN"/>
    <property type="match status" value="1"/>
</dbReference>
<protein>
    <recommendedName>
        <fullName evidence="2">DUF5018 domain-containing protein</fullName>
    </recommendedName>
</protein>
<feature type="chain" id="PRO_5016462074" description="DUF5018 domain-containing protein" evidence="1">
    <location>
        <begin position="24"/>
        <end position="153"/>
    </location>
</feature>
<dbReference type="Pfam" id="PF22243">
    <property type="entry name" value="DUF5018-rel"/>
    <property type="match status" value="1"/>
</dbReference>
<comment type="caution">
    <text evidence="3">The sequence shown here is derived from an EMBL/GenBank/DDBJ whole genome shotgun (WGS) entry which is preliminary data.</text>
</comment>
<organism evidence="3 4">
    <name type="scientific">Dyadobacter jejuensis</name>
    <dbReference type="NCBI Taxonomy" id="1082580"/>
    <lineage>
        <taxon>Bacteria</taxon>
        <taxon>Pseudomonadati</taxon>
        <taxon>Bacteroidota</taxon>
        <taxon>Cytophagia</taxon>
        <taxon>Cytophagales</taxon>
        <taxon>Spirosomataceae</taxon>
        <taxon>Dyadobacter</taxon>
    </lineage>
</organism>
<dbReference type="AlphaFoldDB" id="A0A316AJW6"/>
<feature type="domain" description="DUF5018" evidence="2">
    <location>
        <begin position="36"/>
        <end position="148"/>
    </location>
</feature>
<proteinExistence type="predicted"/>
<sequence length="153" mass="16737">MKNLFKYGPLLFITVLMSSCLKANLEVLPVFSDAEITNFRLEYRWVEGEEAYGKLHVVQLPTKNTIDSETNTIISVITLPAASASFPESERSKVSLQNVVGYADLSTAASMHPIGDAPVLGKPGDFSKDNLQYEVVAADGQTKKVWKLTLSGL</sequence>
<keyword evidence="4" id="KW-1185">Reference proteome</keyword>